<protein>
    <submittedName>
        <fullName evidence="2">Uncharacterized protein</fullName>
    </submittedName>
</protein>
<evidence type="ECO:0000256" key="1">
    <source>
        <dbReference type="SAM" id="SignalP"/>
    </source>
</evidence>
<accession>A0A1Y6CTF0</accession>
<feature type="chain" id="PRO_5013255317" evidence="1">
    <location>
        <begin position="19"/>
        <end position="243"/>
    </location>
</feature>
<organism evidence="2 3">
    <name type="scientific">Pseudobacteriovorax antillogorgiicola</name>
    <dbReference type="NCBI Taxonomy" id="1513793"/>
    <lineage>
        <taxon>Bacteria</taxon>
        <taxon>Pseudomonadati</taxon>
        <taxon>Bdellovibrionota</taxon>
        <taxon>Oligoflexia</taxon>
        <taxon>Oligoflexales</taxon>
        <taxon>Pseudobacteriovoracaceae</taxon>
        <taxon>Pseudobacteriovorax</taxon>
    </lineage>
</organism>
<evidence type="ECO:0000313" key="2">
    <source>
        <dbReference type="EMBL" id="SMF76599.1"/>
    </source>
</evidence>
<sequence length="243" mass="25763">MKIAMMALGLSVSTLGFAKALPEAPADCLDSIQLKGFCSDFSAPPLVGSVKIKFFVAAEKSDFPTVDSATSRYLDFVAWPGYALASGTDNLEFNQSAVLAPIPAQGDQAEILRHYADYRIAAPIVGWQNVRVLTHNTVVKTYDGALASLEFVVQNQGPQEVPAGAAELDGSEGVKDQIGSVHVVDCSTSELCTSNQHLLIYESTVTPDINILPTIAGKAIQDGIEGIMIGMFLNVDNGDGDIL</sequence>
<proteinExistence type="predicted"/>
<dbReference type="OrthoDB" id="9976080at2"/>
<gene>
    <name evidence="2" type="ORF">SAMN06296036_13044</name>
</gene>
<name>A0A1Y6CTF0_9BACT</name>
<dbReference type="EMBL" id="FWZT01000030">
    <property type="protein sequence ID" value="SMF76599.1"/>
    <property type="molecule type" value="Genomic_DNA"/>
</dbReference>
<evidence type="ECO:0000313" key="3">
    <source>
        <dbReference type="Proteomes" id="UP000192907"/>
    </source>
</evidence>
<feature type="signal peptide" evidence="1">
    <location>
        <begin position="1"/>
        <end position="18"/>
    </location>
</feature>
<dbReference type="AlphaFoldDB" id="A0A1Y6CTF0"/>
<dbReference type="STRING" id="1513793.SAMN06296036_13044"/>
<reference evidence="3" key="1">
    <citation type="submission" date="2017-04" db="EMBL/GenBank/DDBJ databases">
        <authorList>
            <person name="Varghese N."/>
            <person name="Submissions S."/>
        </authorList>
    </citation>
    <scope>NUCLEOTIDE SEQUENCE [LARGE SCALE GENOMIC DNA]</scope>
    <source>
        <strain evidence="3">RKEM611</strain>
    </source>
</reference>
<dbReference type="RefSeq" id="WP_132324949.1">
    <property type="nucleotide sequence ID" value="NZ_FWZT01000030.1"/>
</dbReference>
<dbReference type="Proteomes" id="UP000192907">
    <property type="component" value="Unassembled WGS sequence"/>
</dbReference>
<keyword evidence="1" id="KW-0732">Signal</keyword>
<keyword evidence="3" id="KW-1185">Reference proteome</keyword>